<comment type="caution">
    <text evidence="17">The sequence shown here is derived from an EMBL/GenBank/DDBJ whole genome shotgun (WGS) entry which is preliminary data.</text>
</comment>
<dbReference type="PANTHER" id="PTHR22762">
    <property type="entry name" value="ALPHA-GLUCOSIDASE"/>
    <property type="match status" value="1"/>
</dbReference>
<sequence length="1060" mass="117320">MVRALALVIAEPCLPRRYKISQVSPLSDHSNTEHHWSTVHPSANTSSTSPSSTAMAPLALLTGALALATSIAASPYPLIRRQNDTNSNCPGYRASDISTNANGLTAKLTLAGAPCNIYGKDIEDLTLTVEYQTDTRLHVLIEDAAQQVYQVPGSVFPRSASSGSQNASSELVFEYVEEPFSFSVKRRSTDEVLFDSSAASLIFEDQYVRLRTSLPENPNLYGTGEHTDPFRLNTTDYTRTAWNRDAYGAPSGTNLYGTHPIYYDHRGTNGTHGVFLLNSNGMDFKIDTTGGQHLEYNIIGGVLDFYFLAGPSPVEVAQQYSEVSQKSALQPYWGLGFHQCKYGYRDVYWVAEVVANYSAAGIPLETMWTDIDYMHLRWVFTLDEDRFPLSLMRQLVDHLHANQQHYIVMVDPAVAYQDYDAFNNGVEQEVFMTRNNGSIYKGVVWPGVTAFPDWFHPNTQPYWNEEFQSFFDAETGVDIDALWIDMNEPANFCNYPCANPELEAQLAGNPPQPPPIRLGSPRPISGFGPDFQPVCKSVVTFNVNASTFFGENILVFGSAITIGGGDDTAGAAPLGADNYPIWSAAIDLPANTEVTYQYIRSQPGGVFIYETENRTFTTGDCGSTSSTDDTITTSSPPQSKLVRRLADFSYKTHHITPIFKRQSAGDMKGLPGRDLINPAYQIDNAAGSISNKTADTDIIQYGGWTQYDTHNIYGSQMSEASRIAMLARRPGLRPMIITRSTFAGAGAHVGKWLGDNLSNWGNYLISISQNLEFAAMYNVPMVGPDVCGFGGDTTELLCARWATLGAFTPFYRNHAQNDAADQEFYRWPLVTEAAKKAIDIRYRLLDYFYTAFYVQNQTGTPVIQPMFYHYPEDSNTFGLGYQYFYGPGILVAPVTTENSTTATHYLPEDVFYDFYTHDKIIGTGETVTVEDVDFTEIPLYYKGGSIIAQRSESANTTTELRKKDFDIIIAPSANGTAYGELYLDDGVSLVQDTWSYMKFEYFSNGRFTITGRFGYDTDVFIQSITVLGLGSGSGSGSTGASRKKVVNNRISLTQEYSGIV</sequence>
<dbReference type="CDD" id="cd14752">
    <property type="entry name" value="GH31_N"/>
    <property type="match status" value="1"/>
</dbReference>
<dbReference type="Gene3D" id="3.20.20.80">
    <property type="entry name" value="Glycosidases"/>
    <property type="match status" value="2"/>
</dbReference>
<gene>
    <name evidence="17" type="ORF">CB0940_05486</name>
</gene>
<evidence type="ECO:0000256" key="2">
    <source>
        <dbReference type="ARBA" id="ARBA00001657"/>
    </source>
</evidence>
<dbReference type="InterPro" id="IPR025887">
    <property type="entry name" value="Glyco_hydro_31_N_dom"/>
</dbReference>
<dbReference type="InterPro" id="IPR011013">
    <property type="entry name" value="Gal_mutarotase_sf_dom"/>
</dbReference>
<keyword evidence="12" id="KW-0624">Polysaccharide degradation</keyword>
<dbReference type="InterPro" id="IPR002044">
    <property type="entry name" value="CBM20"/>
</dbReference>
<evidence type="ECO:0000256" key="6">
    <source>
        <dbReference type="ARBA" id="ARBA00022729"/>
    </source>
</evidence>
<evidence type="ECO:0000256" key="3">
    <source>
        <dbReference type="ARBA" id="ARBA00004613"/>
    </source>
</evidence>
<keyword evidence="6" id="KW-0732">Signal</keyword>
<keyword evidence="9" id="KW-0119">Carbohydrate metabolism</keyword>
<dbReference type="Pfam" id="PF01055">
    <property type="entry name" value="Glyco_hydro_31_2nd"/>
    <property type="match status" value="1"/>
</dbReference>
<dbReference type="SUPFAM" id="SSF74650">
    <property type="entry name" value="Galactose mutarotase-like"/>
    <property type="match status" value="1"/>
</dbReference>
<dbReference type="PROSITE" id="PS51166">
    <property type="entry name" value="CBM20"/>
    <property type="match status" value="1"/>
</dbReference>
<protein>
    <submittedName>
        <fullName evidence="17">Putative alpha/beta-glucosidase agdC</fullName>
    </submittedName>
</protein>
<dbReference type="GO" id="GO:0000272">
    <property type="term" value="P:polysaccharide catabolic process"/>
    <property type="evidence" value="ECO:0007669"/>
    <property type="project" value="UniProtKB-KW"/>
</dbReference>
<dbReference type="Gene3D" id="2.60.40.1760">
    <property type="entry name" value="glycosyl hydrolase (family 31)"/>
    <property type="match status" value="1"/>
</dbReference>
<dbReference type="GO" id="GO:0071555">
    <property type="term" value="P:cell wall organization"/>
    <property type="evidence" value="ECO:0007669"/>
    <property type="project" value="UniProtKB-KW"/>
</dbReference>
<feature type="domain" description="CBM20" evidence="16">
    <location>
        <begin position="531"/>
        <end position="635"/>
    </location>
</feature>
<dbReference type="PANTHER" id="PTHR22762:SF67">
    <property type="entry name" value="ALPHA_BETA-GLUCOSIDASE AGDC-RELATED"/>
    <property type="match status" value="1"/>
</dbReference>
<evidence type="ECO:0000313" key="18">
    <source>
        <dbReference type="Proteomes" id="UP000230605"/>
    </source>
</evidence>
<evidence type="ECO:0000256" key="11">
    <source>
        <dbReference type="ARBA" id="ARBA00023316"/>
    </source>
</evidence>
<dbReference type="InterPro" id="IPR013783">
    <property type="entry name" value="Ig-like_fold"/>
</dbReference>
<dbReference type="SUPFAM" id="SSF51445">
    <property type="entry name" value="(Trans)glycosidases"/>
    <property type="match status" value="1"/>
</dbReference>
<evidence type="ECO:0000256" key="4">
    <source>
        <dbReference type="ARBA" id="ARBA00007806"/>
    </source>
</evidence>
<keyword evidence="7 14" id="KW-0378">Hydrolase</keyword>
<dbReference type="InterPro" id="IPR030459">
    <property type="entry name" value="Glyco_hydro_31_CS"/>
</dbReference>
<comment type="subcellular location">
    <subcellularLocation>
        <location evidence="3">Secreted</location>
    </subcellularLocation>
</comment>
<evidence type="ECO:0000256" key="7">
    <source>
        <dbReference type="ARBA" id="ARBA00022801"/>
    </source>
</evidence>
<evidence type="ECO:0000313" key="17">
    <source>
        <dbReference type="EMBL" id="PIA98163.1"/>
    </source>
</evidence>
<dbReference type="SUPFAM" id="SSF49452">
    <property type="entry name" value="Starch-binding domain-like"/>
    <property type="match status" value="1"/>
</dbReference>
<dbReference type="InterPro" id="IPR013784">
    <property type="entry name" value="Carb-bd-like_fold"/>
</dbReference>
<evidence type="ECO:0000256" key="15">
    <source>
        <dbReference type="SAM" id="MobiDB-lite"/>
    </source>
</evidence>
<dbReference type="GO" id="GO:0008422">
    <property type="term" value="F:beta-glucosidase activity"/>
    <property type="evidence" value="ECO:0007669"/>
    <property type="project" value="UniProtKB-EC"/>
</dbReference>
<name>A0A2G5I0W0_CERBT</name>
<dbReference type="InterPro" id="IPR048395">
    <property type="entry name" value="Glyco_hydro_31_C"/>
</dbReference>
<evidence type="ECO:0000259" key="16">
    <source>
        <dbReference type="PROSITE" id="PS51166"/>
    </source>
</evidence>
<evidence type="ECO:0000256" key="1">
    <source>
        <dbReference type="ARBA" id="ARBA00000448"/>
    </source>
</evidence>
<dbReference type="GO" id="GO:0005576">
    <property type="term" value="C:extracellular region"/>
    <property type="evidence" value="ECO:0007669"/>
    <property type="project" value="UniProtKB-SubCell"/>
</dbReference>
<accession>A0A2G5I0W0</accession>
<dbReference type="Gene3D" id="2.60.40.1180">
    <property type="entry name" value="Golgi alpha-mannosidase II"/>
    <property type="match status" value="2"/>
</dbReference>
<keyword evidence="11" id="KW-0961">Cell wall biogenesis/degradation</keyword>
<keyword evidence="10 14" id="KW-0326">Glycosidase</keyword>
<dbReference type="Gene3D" id="2.60.40.10">
    <property type="entry name" value="Immunoglobulins"/>
    <property type="match status" value="1"/>
</dbReference>
<dbReference type="GO" id="GO:0004558">
    <property type="term" value="F:alpha-1,4-glucosidase activity"/>
    <property type="evidence" value="ECO:0007669"/>
    <property type="project" value="UniProtKB-EC"/>
</dbReference>
<keyword evidence="8" id="KW-0325">Glycoprotein</keyword>
<dbReference type="PROSITE" id="PS00707">
    <property type="entry name" value="GLYCOSYL_HYDROL_F31_2"/>
    <property type="match status" value="1"/>
</dbReference>
<dbReference type="CDD" id="cd06602">
    <property type="entry name" value="GH31_MGAM_SI_GAA"/>
    <property type="match status" value="1"/>
</dbReference>
<dbReference type="InterPro" id="IPR017853">
    <property type="entry name" value="GH"/>
</dbReference>
<dbReference type="EMBL" id="LKMD01000102">
    <property type="protein sequence ID" value="PIA98163.1"/>
    <property type="molecule type" value="Genomic_DNA"/>
</dbReference>
<evidence type="ECO:0000256" key="9">
    <source>
        <dbReference type="ARBA" id="ARBA00023277"/>
    </source>
</evidence>
<evidence type="ECO:0000256" key="12">
    <source>
        <dbReference type="ARBA" id="ARBA00023326"/>
    </source>
</evidence>
<evidence type="ECO:0000256" key="10">
    <source>
        <dbReference type="ARBA" id="ARBA00023295"/>
    </source>
</evidence>
<dbReference type="GO" id="GO:2001070">
    <property type="term" value="F:starch binding"/>
    <property type="evidence" value="ECO:0007669"/>
    <property type="project" value="InterPro"/>
</dbReference>
<dbReference type="Pfam" id="PF13802">
    <property type="entry name" value="Gal_mutarotas_2"/>
    <property type="match status" value="1"/>
</dbReference>
<dbReference type="AlphaFoldDB" id="A0A2G5I0W0"/>
<comment type="similarity">
    <text evidence="4 14">Belongs to the glycosyl hydrolase 31 family.</text>
</comment>
<evidence type="ECO:0000256" key="5">
    <source>
        <dbReference type="ARBA" id="ARBA00022525"/>
    </source>
</evidence>
<evidence type="ECO:0000256" key="8">
    <source>
        <dbReference type="ARBA" id="ARBA00023180"/>
    </source>
</evidence>
<keyword evidence="5" id="KW-0964">Secreted</keyword>
<evidence type="ECO:0000256" key="13">
    <source>
        <dbReference type="ARBA" id="ARBA00025512"/>
    </source>
</evidence>
<dbReference type="Pfam" id="PF00686">
    <property type="entry name" value="CBM_20"/>
    <property type="match status" value="1"/>
</dbReference>
<dbReference type="InterPro" id="IPR000322">
    <property type="entry name" value="Glyco_hydro_31_TIM"/>
</dbReference>
<comment type="function">
    <text evidence="13">Glucosidase involved in the degradation of cellulosic biomass. Has both alpha- and beta-glucosidase activity.</text>
</comment>
<dbReference type="Pfam" id="PF21365">
    <property type="entry name" value="Glyco_hydro_31_3rd"/>
    <property type="match status" value="1"/>
</dbReference>
<dbReference type="InterPro" id="IPR013780">
    <property type="entry name" value="Glyco_hydro_b"/>
</dbReference>
<comment type="catalytic activity">
    <reaction evidence="1">
        <text>Hydrolysis of terminal, non-reducing beta-D-glucosyl residues with release of beta-D-glucose.</text>
        <dbReference type="EC" id="3.2.1.21"/>
    </reaction>
</comment>
<dbReference type="OrthoDB" id="5839090at2759"/>
<evidence type="ECO:0000256" key="14">
    <source>
        <dbReference type="RuleBase" id="RU361185"/>
    </source>
</evidence>
<feature type="region of interest" description="Disordered" evidence="15">
    <location>
        <begin position="24"/>
        <end position="51"/>
    </location>
</feature>
<dbReference type="SMART" id="SM01065">
    <property type="entry name" value="CBM_2"/>
    <property type="match status" value="1"/>
</dbReference>
<dbReference type="SUPFAM" id="SSF51011">
    <property type="entry name" value="Glycosyl hydrolase domain"/>
    <property type="match status" value="1"/>
</dbReference>
<proteinExistence type="inferred from homology"/>
<comment type="catalytic activity">
    <reaction evidence="2">
        <text>Hydrolysis of terminal, non-reducing (1-&gt;4)-linked alpha-D-glucose residues with release of alpha-D-glucose.</text>
        <dbReference type="EC" id="3.2.1.20"/>
    </reaction>
</comment>
<reference evidence="17 18" key="1">
    <citation type="submission" date="2015-10" db="EMBL/GenBank/DDBJ databases">
        <title>The cercosporin biosynthetic gene cluster was horizontally transferred to several fungal lineages and shown to be expanded in Cercospora beticola based on microsynteny with recipient genomes.</title>
        <authorList>
            <person name="De Jonge R."/>
            <person name="Ebert M.K."/>
            <person name="Suttle J.C."/>
            <person name="Jurick Ii W.M."/>
            <person name="Secor G.A."/>
            <person name="Thomma B.P."/>
            <person name="Van De Peer Y."/>
            <person name="Bolton M.D."/>
        </authorList>
    </citation>
    <scope>NUCLEOTIDE SEQUENCE [LARGE SCALE GENOMIC DNA]</scope>
    <source>
        <strain evidence="17 18">09-40</strain>
    </source>
</reference>
<feature type="compositionally biased region" description="Low complexity" evidence="15">
    <location>
        <begin position="41"/>
        <end position="51"/>
    </location>
</feature>
<dbReference type="Proteomes" id="UP000230605">
    <property type="component" value="Chromosome 2"/>
</dbReference>
<organism evidence="17 18">
    <name type="scientific">Cercospora beticola</name>
    <name type="common">Sugarbeet leaf spot fungus</name>
    <dbReference type="NCBI Taxonomy" id="122368"/>
    <lineage>
        <taxon>Eukaryota</taxon>
        <taxon>Fungi</taxon>
        <taxon>Dikarya</taxon>
        <taxon>Ascomycota</taxon>
        <taxon>Pezizomycotina</taxon>
        <taxon>Dothideomycetes</taxon>
        <taxon>Dothideomycetidae</taxon>
        <taxon>Mycosphaerellales</taxon>
        <taxon>Mycosphaerellaceae</taxon>
        <taxon>Cercospora</taxon>
    </lineage>
</organism>